<dbReference type="AlphaFoldDB" id="A0AAE3TEI2"/>
<dbReference type="InterPro" id="IPR003329">
    <property type="entry name" value="Cytidylyl_trans"/>
</dbReference>
<dbReference type="EMBL" id="JAPHEG010000005">
    <property type="protein sequence ID" value="MDF2954009.1"/>
    <property type="molecule type" value="Genomic_DNA"/>
</dbReference>
<accession>A0AAE3TEI2</accession>
<proteinExistence type="predicted"/>
<organism evidence="1 2">
    <name type="scientific">Candidatus Thermodesulfobacterium syntrophicum</name>
    <dbReference type="NCBI Taxonomy" id="3060442"/>
    <lineage>
        <taxon>Bacteria</taxon>
        <taxon>Pseudomonadati</taxon>
        <taxon>Thermodesulfobacteriota</taxon>
        <taxon>Thermodesulfobacteria</taxon>
        <taxon>Thermodesulfobacteriales</taxon>
        <taxon>Thermodesulfobacteriaceae</taxon>
        <taxon>Thermodesulfobacterium</taxon>
    </lineage>
</organism>
<dbReference type="Pfam" id="PF02348">
    <property type="entry name" value="CTP_transf_3"/>
    <property type="match status" value="1"/>
</dbReference>
<gene>
    <name evidence="1" type="ORF">OD816_001254</name>
</gene>
<dbReference type="InterPro" id="IPR029044">
    <property type="entry name" value="Nucleotide-diphossugar_trans"/>
</dbReference>
<dbReference type="SUPFAM" id="SSF53448">
    <property type="entry name" value="Nucleotide-diphospho-sugar transferases"/>
    <property type="match status" value="1"/>
</dbReference>
<dbReference type="PANTHER" id="PTHR42866">
    <property type="entry name" value="3-DEOXY-MANNO-OCTULOSONATE CYTIDYLYLTRANSFERASE"/>
    <property type="match status" value="1"/>
</dbReference>
<sequence length="254" mass="30048">MKIFAIIQARKNSLRFKNKVLSRLCELTTLEHVIIRTLRCKLVDVTVIATTERKENDEIAQIGKKWGIEVFRGSEEPLTRFFEVARIYRPEHVIRIKADCPALDSEVVDIAITSHLFKNAHYTTNTLQRTYPLGYDVEIFSYKALEWFYLNSLHPVEREHISLKFEKFCPFPVNHLKCRENFFGLRLTIDYKEDYEVMKVLFENLYSETPFFGFKEVKKFFKECPEIFNLNFHISPNAGVLKDFAKCTQNLERE</sequence>
<dbReference type="Gene3D" id="3.90.550.10">
    <property type="entry name" value="Spore Coat Polysaccharide Biosynthesis Protein SpsA, Chain A"/>
    <property type="match status" value="1"/>
</dbReference>
<name>A0AAE3TEI2_9BACT</name>
<protein>
    <submittedName>
        <fullName evidence="1">Spore coat polysaccharide biosynthesis protein SpsF</fullName>
    </submittedName>
</protein>
<evidence type="ECO:0000313" key="2">
    <source>
        <dbReference type="Proteomes" id="UP001144110"/>
    </source>
</evidence>
<evidence type="ECO:0000313" key="1">
    <source>
        <dbReference type="EMBL" id="MDF2954009.1"/>
    </source>
</evidence>
<dbReference type="GO" id="GO:0005829">
    <property type="term" value="C:cytosol"/>
    <property type="evidence" value="ECO:0007669"/>
    <property type="project" value="TreeGrafter"/>
</dbReference>
<reference evidence="1" key="1">
    <citation type="submission" date="2022-11" db="EMBL/GenBank/DDBJ databases">
        <title>Candidatus Alkanophaga archaea from heated hydrothermal vent sediment oxidize petroleum alkanes.</title>
        <authorList>
            <person name="Zehnle H."/>
            <person name="Laso-Perez R."/>
            <person name="Lipp J."/>
            <person name="Teske A."/>
            <person name="Wegener G."/>
        </authorList>
    </citation>
    <scope>NUCLEOTIDE SEQUENCE</scope>
    <source>
        <strain evidence="1">MCA70</strain>
    </source>
</reference>
<comment type="caution">
    <text evidence="1">The sequence shown here is derived from an EMBL/GenBank/DDBJ whole genome shotgun (WGS) entry which is preliminary data.</text>
</comment>
<dbReference type="Proteomes" id="UP001144110">
    <property type="component" value="Unassembled WGS sequence"/>
</dbReference>
<dbReference type="PANTHER" id="PTHR42866:SF1">
    <property type="entry name" value="SPORE COAT POLYSACCHARIDE BIOSYNTHESIS PROTEIN SPSF"/>
    <property type="match status" value="1"/>
</dbReference>